<evidence type="ECO:0000256" key="8">
    <source>
        <dbReference type="ARBA" id="ARBA00023065"/>
    </source>
</evidence>
<feature type="region of interest" description="Disordered" evidence="11">
    <location>
        <begin position="799"/>
        <end position="827"/>
    </location>
</feature>
<feature type="region of interest" description="Disordered" evidence="11">
    <location>
        <begin position="52"/>
        <end position="110"/>
    </location>
</feature>
<feature type="transmembrane region" description="Helical" evidence="12">
    <location>
        <begin position="226"/>
        <end position="249"/>
    </location>
</feature>
<dbReference type="GO" id="GO:0034702">
    <property type="term" value="C:monoatomic ion channel complex"/>
    <property type="evidence" value="ECO:0007669"/>
    <property type="project" value="UniProtKB-KW"/>
</dbReference>
<feature type="transmembrane region" description="Helical" evidence="12">
    <location>
        <begin position="284"/>
        <end position="303"/>
    </location>
</feature>
<keyword evidence="6" id="KW-0407">Ion channel</keyword>
<dbReference type="PROSITE" id="PS50297">
    <property type="entry name" value="ANK_REP_REGION"/>
    <property type="match status" value="2"/>
</dbReference>
<dbReference type="Gene3D" id="2.60.120.10">
    <property type="entry name" value="Jelly Rolls"/>
    <property type="match status" value="1"/>
</dbReference>
<dbReference type="SUPFAM" id="SSF81324">
    <property type="entry name" value="Voltage-gated potassium channels"/>
    <property type="match status" value="1"/>
</dbReference>
<dbReference type="InterPro" id="IPR000595">
    <property type="entry name" value="cNMP-bd_dom"/>
</dbReference>
<keyword evidence="3" id="KW-0813">Transport</keyword>
<dbReference type="InterPro" id="IPR036770">
    <property type="entry name" value="Ankyrin_rpt-contain_sf"/>
</dbReference>
<gene>
    <name evidence="14" type="ORF">BQ4739_LOCUS3106</name>
</gene>
<keyword evidence="15" id="KW-1185">Reference proteome</keyword>
<comment type="subcellular location">
    <subcellularLocation>
        <location evidence="1">Membrane</location>
        <topology evidence="1">Multi-pass membrane protein</topology>
    </subcellularLocation>
</comment>
<keyword evidence="8" id="KW-0406">Ion transport</keyword>
<evidence type="ECO:0000256" key="2">
    <source>
        <dbReference type="ARBA" id="ARBA00007929"/>
    </source>
</evidence>
<organism evidence="14 15">
    <name type="scientific">Tetradesmus obliquus</name>
    <name type="common">Green alga</name>
    <name type="synonym">Acutodesmus obliquus</name>
    <dbReference type="NCBI Taxonomy" id="3088"/>
    <lineage>
        <taxon>Eukaryota</taxon>
        <taxon>Viridiplantae</taxon>
        <taxon>Chlorophyta</taxon>
        <taxon>core chlorophytes</taxon>
        <taxon>Chlorophyceae</taxon>
        <taxon>CS clade</taxon>
        <taxon>Sphaeropleales</taxon>
        <taxon>Scenedesmaceae</taxon>
        <taxon>Tetradesmus</taxon>
    </lineage>
</organism>
<dbReference type="InterPro" id="IPR005821">
    <property type="entry name" value="Ion_trans_dom"/>
</dbReference>
<feature type="transmembrane region" description="Helical" evidence="12">
    <location>
        <begin position="391"/>
        <end position="412"/>
    </location>
</feature>
<dbReference type="PANTHER" id="PTHR45743">
    <property type="entry name" value="POTASSIUM CHANNEL AKT1"/>
    <property type="match status" value="1"/>
</dbReference>
<dbReference type="Proteomes" id="UP000256970">
    <property type="component" value="Unassembled WGS sequence"/>
</dbReference>
<evidence type="ECO:0000256" key="5">
    <source>
        <dbReference type="ARBA" id="ARBA00022826"/>
    </source>
</evidence>
<feature type="compositionally biased region" description="Low complexity" evidence="11">
    <location>
        <begin position="911"/>
        <end position="926"/>
    </location>
</feature>
<dbReference type="InterPro" id="IPR014710">
    <property type="entry name" value="RmlC-like_jellyroll"/>
</dbReference>
<protein>
    <recommendedName>
        <fullName evidence="13">Cyclic nucleotide-binding domain-containing protein</fullName>
    </recommendedName>
</protein>
<feature type="region of interest" description="Disordered" evidence="11">
    <location>
        <begin position="1225"/>
        <end position="1283"/>
    </location>
</feature>
<keyword evidence="5" id="KW-0631">Potassium channel</keyword>
<accession>A0A383VAB8</accession>
<feature type="compositionally biased region" description="Polar residues" evidence="11">
    <location>
        <begin position="1414"/>
        <end position="1429"/>
    </location>
</feature>
<evidence type="ECO:0000313" key="14">
    <source>
        <dbReference type="EMBL" id="SZX62527.1"/>
    </source>
</evidence>
<feature type="transmembrane region" description="Helical" evidence="12">
    <location>
        <begin position="192"/>
        <end position="214"/>
    </location>
</feature>
<dbReference type="SMART" id="SM00100">
    <property type="entry name" value="cNMP"/>
    <property type="match status" value="1"/>
</dbReference>
<dbReference type="Gene3D" id="1.10.287.70">
    <property type="match status" value="1"/>
</dbReference>
<keyword evidence="10" id="KW-0040">ANK repeat</keyword>
<feature type="compositionally biased region" description="Low complexity" evidence="11">
    <location>
        <begin position="858"/>
        <end position="874"/>
    </location>
</feature>
<evidence type="ECO:0000256" key="4">
    <source>
        <dbReference type="ARBA" id="ARBA00022692"/>
    </source>
</evidence>
<reference evidence="14 15" key="1">
    <citation type="submission" date="2016-10" db="EMBL/GenBank/DDBJ databases">
        <authorList>
            <person name="Cai Z."/>
        </authorList>
    </citation>
    <scope>NUCLEOTIDE SEQUENCE [LARGE SCALE GENOMIC DNA]</scope>
</reference>
<dbReference type="GO" id="GO:0005249">
    <property type="term" value="F:voltage-gated potassium channel activity"/>
    <property type="evidence" value="ECO:0007669"/>
    <property type="project" value="InterPro"/>
</dbReference>
<evidence type="ECO:0000256" key="3">
    <source>
        <dbReference type="ARBA" id="ARBA00022448"/>
    </source>
</evidence>
<evidence type="ECO:0000256" key="9">
    <source>
        <dbReference type="ARBA" id="ARBA00023136"/>
    </source>
</evidence>
<feature type="compositionally biased region" description="Low complexity" evidence="11">
    <location>
        <begin position="886"/>
        <end position="902"/>
    </location>
</feature>
<dbReference type="EMBL" id="FNXT01000238">
    <property type="protein sequence ID" value="SZX62527.1"/>
    <property type="molecule type" value="Genomic_DNA"/>
</dbReference>
<name>A0A383VAB8_TETOB</name>
<keyword evidence="7 12" id="KW-1133">Transmembrane helix</keyword>
<dbReference type="PROSITE" id="PS50088">
    <property type="entry name" value="ANK_REPEAT"/>
    <property type="match status" value="2"/>
</dbReference>
<evidence type="ECO:0000256" key="11">
    <source>
        <dbReference type="SAM" id="MobiDB-lite"/>
    </source>
</evidence>
<feature type="repeat" description="ANK" evidence="10">
    <location>
        <begin position="1147"/>
        <end position="1171"/>
    </location>
</feature>
<feature type="repeat" description="ANK" evidence="10">
    <location>
        <begin position="988"/>
        <end position="1020"/>
    </location>
</feature>
<keyword evidence="4 12" id="KW-0812">Transmembrane</keyword>
<evidence type="ECO:0000256" key="12">
    <source>
        <dbReference type="SAM" id="Phobius"/>
    </source>
</evidence>
<feature type="region of interest" description="Disordered" evidence="11">
    <location>
        <begin position="840"/>
        <end position="926"/>
    </location>
</feature>
<feature type="compositionally biased region" description="Low complexity" evidence="11">
    <location>
        <begin position="52"/>
        <end position="61"/>
    </location>
</feature>
<feature type="compositionally biased region" description="Low complexity" evidence="11">
    <location>
        <begin position="840"/>
        <end position="850"/>
    </location>
</feature>
<feature type="compositionally biased region" description="Low complexity" evidence="11">
    <location>
        <begin position="1225"/>
        <end position="1241"/>
    </location>
</feature>
<dbReference type="InterPro" id="IPR002110">
    <property type="entry name" value="Ankyrin_rpt"/>
</dbReference>
<evidence type="ECO:0000256" key="1">
    <source>
        <dbReference type="ARBA" id="ARBA00004141"/>
    </source>
</evidence>
<dbReference type="SUPFAM" id="SSF51206">
    <property type="entry name" value="cAMP-binding domain-like"/>
    <property type="match status" value="1"/>
</dbReference>
<evidence type="ECO:0000256" key="7">
    <source>
        <dbReference type="ARBA" id="ARBA00022989"/>
    </source>
</evidence>
<keyword evidence="5" id="KW-0633">Potassium transport</keyword>
<feature type="compositionally biased region" description="Low complexity" evidence="11">
    <location>
        <begin position="1079"/>
        <end position="1093"/>
    </location>
</feature>
<feature type="transmembrane region" description="Helical" evidence="12">
    <location>
        <begin position="345"/>
        <end position="371"/>
    </location>
</feature>
<dbReference type="SMART" id="SM00248">
    <property type="entry name" value="ANK"/>
    <property type="match status" value="6"/>
</dbReference>
<dbReference type="Pfam" id="PF00520">
    <property type="entry name" value="Ion_trans"/>
    <property type="match status" value="1"/>
</dbReference>
<feature type="region of interest" description="Disordered" evidence="11">
    <location>
        <begin position="1395"/>
        <end position="1429"/>
    </location>
</feature>
<feature type="region of interest" description="Disordered" evidence="11">
    <location>
        <begin position="1079"/>
        <end position="1101"/>
    </location>
</feature>
<feature type="compositionally biased region" description="Low complexity" evidence="11">
    <location>
        <begin position="807"/>
        <end position="827"/>
    </location>
</feature>
<dbReference type="PANTHER" id="PTHR45743:SF2">
    <property type="entry name" value="POTASSIUM CHANNEL AKT1"/>
    <property type="match status" value="1"/>
</dbReference>
<keyword evidence="6" id="KW-0851">Voltage-gated channel</keyword>
<dbReference type="Gene3D" id="1.25.40.20">
    <property type="entry name" value="Ankyrin repeat-containing domain"/>
    <property type="match status" value="2"/>
</dbReference>
<keyword evidence="5" id="KW-0630">Potassium</keyword>
<feature type="region of interest" description="Disordered" evidence="11">
    <location>
        <begin position="127"/>
        <end position="172"/>
    </location>
</feature>
<keyword evidence="9 12" id="KW-0472">Membrane</keyword>
<evidence type="ECO:0000256" key="10">
    <source>
        <dbReference type="PROSITE-ProRule" id="PRU00023"/>
    </source>
</evidence>
<dbReference type="PROSITE" id="PS50042">
    <property type="entry name" value="CNMP_BINDING_3"/>
    <property type="match status" value="1"/>
</dbReference>
<comment type="similarity">
    <text evidence="2">Belongs to the potassium channel family. Plant (TC 1.A.1.4) subfamily.</text>
</comment>
<feature type="region of interest" description="Disordered" evidence="11">
    <location>
        <begin position="1351"/>
        <end position="1371"/>
    </location>
</feature>
<dbReference type="InterPro" id="IPR018490">
    <property type="entry name" value="cNMP-bd_dom_sf"/>
</dbReference>
<evidence type="ECO:0000256" key="6">
    <source>
        <dbReference type="ARBA" id="ARBA00022882"/>
    </source>
</evidence>
<dbReference type="CDD" id="cd00038">
    <property type="entry name" value="CAP_ED"/>
    <property type="match status" value="1"/>
</dbReference>
<dbReference type="InterPro" id="IPR045319">
    <property type="entry name" value="KAT/AKT"/>
</dbReference>
<dbReference type="Pfam" id="PF12796">
    <property type="entry name" value="Ank_2"/>
    <property type="match status" value="2"/>
</dbReference>
<feature type="compositionally biased region" description="Low complexity" evidence="11">
    <location>
        <begin position="91"/>
        <end position="110"/>
    </location>
</feature>
<proteinExistence type="inferred from homology"/>
<feature type="transmembrane region" description="Helical" evidence="12">
    <location>
        <begin position="486"/>
        <end position="509"/>
    </location>
</feature>
<dbReference type="SUPFAM" id="SSF48403">
    <property type="entry name" value="Ankyrin repeat"/>
    <property type="match status" value="1"/>
</dbReference>
<evidence type="ECO:0000313" key="15">
    <source>
        <dbReference type="Proteomes" id="UP000256970"/>
    </source>
</evidence>
<feature type="transmembrane region" description="Helical" evidence="12">
    <location>
        <begin position="315"/>
        <end position="339"/>
    </location>
</feature>
<feature type="domain" description="Cyclic nucleotide-binding" evidence="13">
    <location>
        <begin position="586"/>
        <end position="749"/>
    </location>
</feature>
<evidence type="ECO:0000259" key="13">
    <source>
        <dbReference type="PROSITE" id="PS50042"/>
    </source>
</evidence>
<sequence length="1454" mass="152311">MACAQGQPGAIHLASRSCSSAGRSTAVCRPHLQPAARLGRCSVARHAATAGSSRSSCSSSRLQTAPLLSPRRGSQAVAAGTPLGRLQHTTSSSSSSSSSSRSSRSVAAAASNGNGPDLLLLRMLGLNSSPGSSSSSSDSSRDSSSSRQASPLTAAAATSAGDGSSNSRSSDAGGIGSMRQGIINPHNPLYRAWRGLLIGAAAFTGIFIPWELAFGNFQHMYCLDNVATWVDVLLVCLFVADIGVSHFVAYETDELLVDEPGAIAANYRRQRLLLDLLSAIPFDWIAYGTAAALAAAAVGSSASGDGSGAAEAATAAAGAAGAAGVLSHAVVGAGGAAAAGGVSSAALGAAGSGAVVAITSANSVVPAIACLKGLHLVRLYRVRWFFRYLEYDLTVSLLTVTVARNLVIVLYLTHWVACGFNFLAVSGGYDPDMLVGLNPELFASISKPEQYMYSLYWSVTTLAGNEWNGMDAVTDMRQVVANTFRASVFLLFNIALGAYILGTITLLVVKNDERTGRYRDLSSNLKTYSTLNALPPELKDEMQEHLRLKFNHQEASDDQVLSIYPTTIRRRILRHLYLRHLRASYLFRGTPRKFLDALLAGSRLELFRPGVDLLAAGDAVNELFVVVAGRVELRSPLDPSVSQYDWGGDYADSMTSLDPLSSMMGELDLDVNSAPANGGGLGIYTGPRKLLGPGELFGEISFFTEIPQMENVRSLSTVRVMVISRSAFESIERSFPIASRLVLENLRRRSESQVAAEFPGLGGSGGRAELQQLLASCPSSLMYSWASPELVELMMADVAPADPDQPGGSSPFGSLSSSSSSSSSGSWDITDTAAITTDASQITTSSSSSTLQVSGPISVSPQQQPLQQQQSPVLTSGTYSDRPLSAAAAEAQAAAGKTSKSSSRSRDGSRSAKSGSSSSSSSGRRALSARQELVLSNLVRVMAVINQHMAKQEEDRTTDFLYAATRGDVMKLRSMLQQGFNPDSADYDGRTALMLACVRGHRDVVDLLLSAGADAKLDDNLGRSALLEACYHGHDVIIDTLTSAGVRLAPAAACTAASLPSPSSSSSSGSTASRFSMGGISRSGSSTHSSSSGLPEGDCSTGQHSGSSTSWALQLASLLCNCVYECNLPLLRRLLRAGAPVDIGDYDKRTALHISAAEGNAVMVRVLVEEGGADMLVQDRWGNTPLDEARRVGAAQVVDYLTRALAAAAARRRAQDDLLLQETAANGSSSSAVRGSNGSGSTAAADCQAQQGQRGSKAAGRAAPQKPAPIDRQQMQMQLQEEAEAELKRQQLLQAQQVRREVRSSMRRATRVEAVGQLLRLAEQAQEALIVKADEIDVELAAANAARAAVREQRWEEEEEGDGDGLRFTEAGEGAGEDAALQREEADGDAAAVVMVMGPRDAADGGEAGVEDGSMQNGSSSTRSNNVVSATQLQLRAAAGAQAAAAASRKRQGA</sequence>